<dbReference type="Gene3D" id="3.40.930.10">
    <property type="entry name" value="Mannitol-specific EII, Chain A"/>
    <property type="match status" value="1"/>
</dbReference>
<dbReference type="PROSITE" id="PS00372">
    <property type="entry name" value="PTS_EIIA_TYPE_2_HIS"/>
    <property type="match status" value="1"/>
</dbReference>
<dbReference type="PROSITE" id="PS51094">
    <property type="entry name" value="PTS_EIIA_TYPE_2"/>
    <property type="match status" value="1"/>
</dbReference>
<dbReference type="Proteomes" id="UP000287756">
    <property type="component" value="Chromosome"/>
</dbReference>
<evidence type="ECO:0000313" key="10">
    <source>
        <dbReference type="Proteomes" id="UP000287756"/>
    </source>
</evidence>
<dbReference type="Gene3D" id="3.40.50.2300">
    <property type="match status" value="1"/>
</dbReference>
<dbReference type="InterPro" id="IPR013196">
    <property type="entry name" value="HTH_11"/>
</dbReference>
<feature type="domain" description="PRD" evidence="8">
    <location>
        <begin position="203"/>
        <end position="308"/>
    </location>
</feature>
<dbReference type="KEGG" id="hli:HLI_03865"/>
<dbReference type="AlphaFoldDB" id="A0A410M9L4"/>
<evidence type="ECO:0000256" key="1">
    <source>
        <dbReference type="ARBA" id="ARBA00022679"/>
    </source>
</evidence>
<dbReference type="Gene3D" id="1.10.1790.10">
    <property type="entry name" value="PRD domain"/>
    <property type="match status" value="2"/>
</dbReference>
<dbReference type="InterPro" id="IPR016152">
    <property type="entry name" value="PTrfase/Anion_transptr"/>
</dbReference>
<dbReference type="Gene3D" id="1.10.10.10">
    <property type="entry name" value="Winged helix-like DNA-binding domain superfamily/Winged helix DNA-binding domain"/>
    <property type="match status" value="1"/>
</dbReference>
<dbReference type="GO" id="GO:0006355">
    <property type="term" value="P:regulation of DNA-templated transcription"/>
    <property type="evidence" value="ECO:0007669"/>
    <property type="project" value="InterPro"/>
</dbReference>
<gene>
    <name evidence="9" type="ORF">HLI_03865</name>
</gene>
<dbReference type="Pfam" id="PF00359">
    <property type="entry name" value="PTS_EIIA_2"/>
    <property type="match status" value="1"/>
</dbReference>
<evidence type="ECO:0000313" key="9">
    <source>
        <dbReference type="EMBL" id="QAS51415.1"/>
    </source>
</evidence>
<evidence type="ECO:0000259" key="7">
    <source>
        <dbReference type="PROSITE" id="PS51099"/>
    </source>
</evidence>
<keyword evidence="3" id="KW-0805">Transcription regulation</keyword>
<dbReference type="PANTHER" id="PTHR30185:SF9">
    <property type="entry name" value="MANNITOL-SPECIFIC PHOSPHOTRANSFERASE ENZYME IIA COMPONENT"/>
    <property type="match status" value="1"/>
</dbReference>
<evidence type="ECO:0000259" key="8">
    <source>
        <dbReference type="PROSITE" id="PS51372"/>
    </source>
</evidence>
<dbReference type="InterPro" id="IPR013011">
    <property type="entry name" value="PTS_EIIB_2"/>
</dbReference>
<evidence type="ECO:0000256" key="4">
    <source>
        <dbReference type="ARBA" id="ARBA00023159"/>
    </source>
</evidence>
<evidence type="ECO:0000256" key="5">
    <source>
        <dbReference type="ARBA" id="ARBA00023163"/>
    </source>
</evidence>
<keyword evidence="1" id="KW-0808">Transferase</keyword>
<dbReference type="CDD" id="cd05568">
    <property type="entry name" value="PTS_IIB_bgl_like"/>
    <property type="match status" value="1"/>
</dbReference>
<feature type="domain" description="PTS EIIB type-2" evidence="7">
    <location>
        <begin position="426"/>
        <end position="514"/>
    </location>
</feature>
<proteinExistence type="predicted"/>
<dbReference type="InterPro" id="IPR036390">
    <property type="entry name" value="WH_DNA-bd_sf"/>
</dbReference>
<dbReference type="SUPFAM" id="SSF55804">
    <property type="entry name" value="Phoshotransferase/anion transport protein"/>
    <property type="match status" value="1"/>
</dbReference>
<dbReference type="GO" id="GO:0008982">
    <property type="term" value="F:protein-N(PI)-phosphohistidine-sugar phosphotransferase activity"/>
    <property type="evidence" value="ECO:0007669"/>
    <property type="project" value="InterPro"/>
</dbReference>
<dbReference type="PROSITE" id="PS51372">
    <property type="entry name" value="PRD_2"/>
    <property type="match status" value="2"/>
</dbReference>
<dbReference type="Pfam" id="PF02302">
    <property type="entry name" value="PTS_IIB"/>
    <property type="match status" value="1"/>
</dbReference>
<dbReference type="InterPro" id="IPR036634">
    <property type="entry name" value="PRD_sf"/>
</dbReference>
<dbReference type="InterPro" id="IPR011608">
    <property type="entry name" value="PRD"/>
</dbReference>
<feature type="domain" description="PRD" evidence="8">
    <location>
        <begin position="314"/>
        <end position="421"/>
    </location>
</feature>
<evidence type="ECO:0000256" key="2">
    <source>
        <dbReference type="ARBA" id="ARBA00022737"/>
    </source>
</evidence>
<sequence>MNIRRILMVLDKRRAHLLSILQQSSEPIPTKDLVTKMKISQRTIYYDIDQINSWLRTQELEPIQSKHGKGLILPPSSKSELLDYHDQSYEDWQYQLSKQEREVLIKAKILLEEQDSSMQKFMDLTSMSRGTVAKVIKTIKQEFKKAGLSLYYQKQSGYRLNGSEEAKRTMLSDILATILSQPDWHNVRNEIHKMILPEADTRLKETDQRRSVRQLLMDAEKELGLTLTDEMMEILSLQILMIMKRIELQKYIQVQQAEKEVLQQTEAYQASLLITNKLEALRGVAFPKDEVCFITMNLLGSKVQHDDFSRYTEQELAGLKEVVQQMIDDFQLYSCVVFDDKDGLEENLISHIKPTYYRLKYGVHIANDLACTIQETYPDIFHLTKRVMRHLELYVGKPIPNEEIAYITLHFGGWLTKEKKQVETKLNAIIICENGIGTSNMLRTQLENLIAGLNVITTLSIREYQKNEYEADVIFSTNYIKPKEIPVIHVPAILTNIEKEQVIQKMNDLFESKPAEKNSTDHLLDIIERYATIHKKNELKQELVHLFEQNTPGTKEINKPMLNELLTEQTIQLEDQVSSWQEAIKLAAQPLVDEESIQTDYVQAMIDNVDELGPYVVIAPGIAIPHARPESGVERLGMSFLRLKEPVYFSEKEKHRAQLVIVLAAIDNQTHLKALAQLTEMLSNEDNVERLIAADERKTVIEVINQSVEV</sequence>
<dbReference type="InterPro" id="IPR002178">
    <property type="entry name" value="PTS_EIIA_type-2_dom"/>
</dbReference>
<dbReference type="OrthoDB" id="369398at2"/>
<protein>
    <submittedName>
        <fullName evidence="9">PTS lichenan transporter subunit IIC</fullName>
    </submittedName>
</protein>
<dbReference type="SUPFAM" id="SSF52794">
    <property type="entry name" value="PTS system IIB component-like"/>
    <property type="match status" value="1"/>
</dbReference>
<dbReference type="Pfam" id="PF00874">
    <property type="entry name" value="PRD"/>
    <property type="match status" value="2"/>
</dbReference>
<dbReference type="Pfam" id="PF05043">
    <property type="entry name" value="Mga"/>
    <property type="match status" value="1"/>
</dbReference>
<dbReference type="InterPro" id="IPR036388">
    <property type="entry name" value="WH-like_DNA-bd_sf"/>
</dbReference>
<evidence type="ECO:0000259" key="6">
    <source>
        <dbReference type="PROSITE" id="PS51094"/>
    </source>
</evidence>
<reference evidence="9 10" key="1">
    <citation type="submission" date="2018-01" db="EMBL/GenBank/DDBJ databases">
        <title>The whole genome sequencing and assembly of Halobacillus litoralis ERB031 strain.</title>
        <authorList>
            <person name="Lee S.-J."/>
            <person name="Park M.-K."/>
            <person name="Kim J.-Y."/>
            <person name="Lee Y.-J."/>
            <person name="Yi H."/>
            <person name="Bahn Y.-S."/>
            <person name="Kim J.F."/>
            <person name="Lee D.-W."/>
        </authorList>
    </citation>
    <scope>NUCLEOTIDE SEQUENCE [LARGE SCALE GENOMIC DNA]</scope>
    <source>
        <strain evidence="9 10">ERB 031</strain>
    </source>
</reference>
<dbReference type="InterPro" id="IPR007737">
    <property type="entry name" value="Mga_HTH"/>
</dbReference>
<dbReference type="InterPro" id="IPR050661">
    <property type="entry name" value="BglG_antiterminators"/>
</dbReference>
<keyword evidence="2" id="KW-0677">Repeat</keyword>
<dbReference type="GO" id="GO:0009401">
    <property type="term" value="P:phosphoenolpyruvate-dependent sugar phosphotransferase system"/>
    <property type="evidence" value="ECO:0007669"/>
    <property type="project" value="InterPro"/>
</dbReference>
<evidence type="ECO:0000256" key="3">
    <source>
        <dbReference type="ARBA" id="ARBA00023015"/>
    </source>
</evidence>
<dbReference type="PANTHER" id="PTHR30185">
    <property type="entry name" value="CRYPTIC BETA-GLUCOSIDE BGL OPERON ANTITERMINATOR"/>
    <property type="match status" value="1"/>
</dbReference>
<keyword evidence="4" id="KW-0010">Activator</keyword>
<name>A0A410M9L4_9BACI</name>
<organism evidence="9 10">
    <name type="scientific">Halobacillus litoralis</name>
    <dbReference type="NCBI Taxonomy" id="45668"/>
    <lineage>
        <taxon>Bacteria</taxon>
        <taxon>Bacillati</taxon>
        <taxon>Bacillota</taxon>
        <taxon>Bacilli</taxon>
        <taxon>Bacillales</taxon>
        <taxon>Bacillaceae</taxon>
        <taxon>Halobacillus</taxon>
    </lineage>
</organism>
<dbReference type="EMBL" id="CP026118">
    <property type="protein sequence ID" value="QAS51415.1"/>
    <property type="molecule type" value="Genomic_DNA"/>
</dbReference>
<feature type="domain" description="PTS EIIA type-2" evidence="6">
    <location>
        <begin position="564"/>
        <end position="707"/>
    </location>
</feature>
<accession>A0A410M9L4</accession>
<dbReference type="SUPFAM" id="SSF46785">
    <property type="entry name" value="Winged helix' DNA-binding domain"/>
    <property type="match status" value="1"/>
</dbReference>
<dbReference type="SUPFAM" id="SSF63520">
    <property type="entry name" value="PTS-regulatory domain, PRD"/>
    <property type="match status" value="2"/>
</dbReference>
<dbReference type="InterPro" id="IPR036095">
    <property type="entry name" value="PTS_EIIB-like_sf"/>
</dbReference>
<dbReference type="CDD" id="cd00211">
    <property type="entry name" value="PTS_IIA_fru"/>
    <property type="match status" value="1"/>
</dbReference>
<dbReference type="InterPro" id="IPR003501">
    <property type="entry name" value="PTS_EIIB_2/3"/>
</dbReference>
<dbReference type="Pfam" id="PF08279">
    <property type="entry name" value="HTH_11"/>
    <property type="match status" value="1"/>
</dbReference>
<keyword evidence="5" id="KW-0804">Transcription</keyword>
<dbReference type="PROSITE" id="PS51099">
    <property type="entry name" value="PTS_EIIB_TYPE_2"/>
    <property type="match status" value="1"/>
</dbReference>